<keyword evidence="3" id="KW-1185">Reference proteome</keyword>
<reference evidence="3" key="1">
    <citation type="journal article" date="2019" name="Int. J. Syst. Evol. Microbiol.">
        <title>The Global Catalogue of Microorganisms (GCM) 10K type strain sequencing project: providing services to taxonomists for standard genome sequencing and annotation.</title>
        <authorList>
            <consortium name="The Broad Institute Genomics Platform"/>
            <consortium name="The Broad Institute Genome Sequencing Center for Infectious Disease"/>
            <person name="Wu L."/>
            <person name="Ma J."/>
        </authorList>
    </citation>
    <scope>NUCLEOTIDE SEQUENCE [LARGE SCALE GENOMIC DNA]</scope>
    <source>
        <strain evidence="3">CCM 8875</strain>
    </source>
</reference>
<comment type="caution">
    <text evidence="2">The sequence shown here is derived from an EMBL/GenBank/DDBJ whole genome shotgun (WGS) entry which is preliminary data.</text>
</comment>
<dbReference type="Proteomes" id="UP001597302">
    <property type="component" value="Unassembled WGS sequence"/>
</dbReference>
<keyword evidence="1" id="KW-0472">Membrane</keyword>
<accession>A0ABW4DZC5</accession>
<evidence type="ECO:0000256" key="1">
    <source>
        <dbReference type="SAM" id="Phobius"/>
    </source>
</evidence>
<dbReference type="RefSeq" id="WP_131572896.1">
    <property type="nucleotide sequence ID" value="NZ_CBCSAJ010000004.1"/>
</dbReference>
<protein>
    <submittedName>
        <fullName evidence="2">Uncharacterized protein</fullName>
    </submittedName>
</protein>
<evidence type="ECO:0000313" key="3">
    <source>
        <dbReference type="Proteomes" id="UP001597302"/>
    </source>
</evidence>
<evidence type="ECO:0000313" key="2">
    <source>
        <dbReference type="EMBL" id="MFD1481590.1"/>
    </source>
</evidence>
<name>A0ABW4DZC5_9RHOB</name>
<feature type="transmembrane region" description="Helical" evidence="1">
    <location>
        <begin position="15"/>
        <end position="34"/>
    </location>
</feature>
<keyword evidence="1" id="KW-1133">Transmembrane helix</keyword>
<sequence length="84" mass="9495">MDPQSAIDDLASGSIAKVLSTGLVALFLVCVVLFRRLNQVQDQRIEDMREYGDRLHKMQEQANLALGALVEPVREAVREMRGRR</sequence>
<dbReference type="EMBL" id="JBHTOQ010000022">
    <property type="protein sequence ID" value="MFD1481590.1"/>
    <property type="molecule type" value="Genomic_DNA"/>
</dbReference>
<proteinExistence type="predicted"/>
<keyword evidence="1" id="KW-0812">Transmembrane</keyword>
<organism evidence="2 3">
    <name type="scientific">Paracoccus nototheniae</name>
    <dbReference type="NCBI Taxonomy" id="2489002"/>
    <lineage>
        <taxon>Bacteria</taxon>
        <taxon>Pseudomonadati</taxon>
        <taxon>Pseudomonadota</taxon>
        <taxon>Alphaproteobacteria</taxon>
        <taxon>Rhodobacterales</taxon>
        <taxon>Paracoccaceae</taxon>
        <taxon>Paracoccus</taxon>
    </lineage>
</organism>
<gene>
    <name evidence="2" type="ORF">ACFQ5P_09810</name>
</gene>